<protein>
    <recommendedName>
        <fullName evidence="3">DUF3887 domain-containing protein</fullName>
    </recommendedName>
</protein>
<reference evidence="1 2" key="1">
    <citation type="submission" date="2023-03" db="EMBL/GenBank/DDBJ databases">
        <title>Bacillus Genome Sequencing.</title>
        <authorList>
            <person name="Dunlap C."/>
        </authorList>
    </citation>
    <scope>NUCLEOTIDE SEQUENCE [LARGE SCALE GENOMIC DNA]</scope>
    <source>
        <strain evidence="1 2">NRS-1717</strain>
    </source>
</reference>
<name>A0ABU6P0S1_9BACI</name>
<dbReference type="RefSeq" id="WP_066227416.1">
    <property type="nucleotide sequence ID" value="NZ_JARTFQ010000005.1"/>
</dbReference>
<dbReference type="GeneID" id="301140479"/>
<comment type="caution">
    <text evidence="1">The sequence shown here is derived from an EMBL/GenBank/DDBJ whole genome shotgun (WGS) entry which is preliminary data.</text>
</comment>
<evidence type="ECO:0000313" key="2">
    <source>
        <dbReference type="Proteomes" id="UP001342826"/>
    </source>
</evidence>
<keyword evidence="2" id="KW-1185">Reference proteome</keyword>
<proteinExistence type="predicted"/>
<dbReference type="EMBL" id="JARTFS010000012">
    <property type="protein sequence ID" value="MED4402583.1"/>
    <property type="molecule type" value="Genomic_DNA"/>
</dbReference>
<evidence type="ECO:0000313" key="1">
    <source>
        <dbReference type="EMBL" id="MED4402583.1"/>
    </source>
</evidence>
<accession>A0ABU6P0S1</accession>
<organism evidence="1 2">
    <name type="scientific">Metabacillus fastidiosus</name>
    <dbReference type="NCBI Taxonomy" id="1458"/>
    <lineage>
        <taxon>Bacteria</taxon>
        <taxon>Bacillati</taxon>
        <taxon>Bacillota</taxon>
        <taxon>Bacilli</taxon>
        <taxon>Bacillales</taxon>
        <taxon>Bacillaceae</taxon>
        <taxon>Metabacillus</taxon>
    </lineage>
</organism>
<gene>
    <name evidence="1" type="ORF">P9271_14795</name>
</gene>
<dbReference type="Proteomes" id="UP001342826">
    <property type="component" value="Unassembled WGS sequence"/>
</dbReference>
<evidence type="ECO:0008006" key="3">
    <source>
        <dbReference type="Google" id="ProtNLM"/>
    </source>
</evidence>
<sequence>MKKLMNLLLITVSSVIFINVIGCSHKSEVSSTIYSFTPEEENQLLTLAYDFLENSLQDNIVDWGKGKITGFKSGSKFEILTNENNETKDIKDIQIILVTFEPKKESKLKSIQVYLDENGENVLGFIAKK</sequence>